<name>A0A7Y0SIF3_VIBPH</name>
<proteinExistence type="predicted"/>
<evidence type="ECO:0000259" key="1">
    <source>
        <dbReference type="Pfam" id="PF18925"/>
    </source>
</evidence>
<dbReference type="InterPro" id="IPR043732">
    <property type="entry name" value="DUF5675"/>
</dbReference>
<dbReference type="Pfam" id="PF18925">
    <property type="entry name" value="DUF5675"/>
    <property type="match status" value="1"/>
</dbReference>
<dbReference type="RefSeq" id="WP_141179938.1">
    <property type="nucleotide sequence ID" value="NZ_CP041202.1"/>
</dbReference>
<comment type="caution">
    <text evidence="2">The sequence shown here is derived from an EMBL/GenBank/DDBJ whole genome shotgun (WGS) entry which is preliminary data.</text>
</comment>
<dbReference type="EMBL" id="JABCLB010001328">
    <property type="protein sequence ID" value="NMU84005.1"/>
    <property type="molecule type" value="Genomic_DNA"/>
</dbReference>
<accession>A0A7Y0SIF3</accession>
<evidence type="ECO:0000313" key="2">
    <source>
        <dbReference type="EMBL" id="NMU84005.1"/>
    </source>
</evidence>
<feature type="domain" description="DUF5675" evidence="1">
    <location>
        <begin position="15"/>
        <end position="137"/>
    </location>
</feature>
<sequence>MPESQQTIVLYRRGFEHGTFGVLCDEFGNEICKTIERPWKDNAPMISCIPDGHYDLVPHQSPKFGKCYALDGEEQGVTIWGPSQRTHILIHVANRVDQLQGCIGVGFDFGVLKDRQGRNQWAVLDSRSAFNHLMHKLGGKPAKLIIKS</sequence>
<gene>
    <name evidence="2" type="ORF">HKB16_14045</name>
</gene>
<reference evidence="2 3" key="1">
    <citation type="submission" date="2020-04" db="EMBL/GenBank/DDBJ databases">
        <title>Whole-genome sequencing of Vibrio spp. from China reveals different genetic environments of blaCTX-M-14 among diverse lineages.</title>
        <authorList>
            <person name="Zheng Z."/>
            <person name="Ye L."/>
            <person name="Chen S."/>
        </authorList>
    </citation>
    <scope>NUCLEOTIDE SEQUENCE [LARGE SCALE GENOMIC DNA]</scope>
    <source>
        <strain evidence="2 3">Vb0551</strain>
    </source>
</reference>
<dbReference type="Proteomes" id="UP000518904">
    <property type="component" value="Unassembled WGS sequence"/>
</dbReference>
<evidence type="ECO:0000313" key="3">
    <source>
        <dbReference type="Proteomes" id="UP000518904"/>
    </source>
</evidence>
<organism evidence="2 3">
    <name type="scientific">Vibrio parahaemolyticus</name>
    <dbReference type="NCBI Taxonomy" id="670"/>
    <lineage>
        <taxon>Bacteria</taxon>
        <taxon>Pseudomonadati</taxon>
        <taxon>Pseudomonadota</taxon>
        <taxon>Gammaproteobacteria</taxon>
        <taxon>Vibrionales</taxon>
        <taxon>Vibrionaceae</taxon>
        <taxon>Vibrio</taxon>
    </lineage>
</organism>
<dbReference type="AlphaFoldDB" id="A0A7Y0SIF3"/>
<protein>
    <recommendedName>
        <fullName evidence="1">DUF5675 domain-containing protein</fullName>
    </recommendedName>
</protein>